<evidence type="ECO:0000313" key="2">
    <source>
        <dbReference type="EMBL" id="RKT73113.1"/>
    </source>
</evidence>
<evidence type="ECO:0000313" key="3">
    <source>
        <dbReference type="Proteomes" id="UP000272729"/>
    </source>
</evidence>
<dbReference type="Proteomes" id="UP000272729">
    <property type="component" value="Unassembled WGS sequence"/>
</dbReference>
<feature type="compositionally biased region" description="Basic residues" evidence="1">
    <location>
        <begin position="62"/>
        <end position="73"/>
    </location>
</feature>
<sequence>MTALLIVLTVLALVVYGLERNHHRGRNYGSHLAGSYDVEDRDLIRVETELHAAADHQPARPAPRHARFTPRSV</sequence>
<evidence type="ECO:0000256" key="1">
    <source>
        <dbReference type="SAM" id="MobiDB-lite"/>
    </source>
</evidence>
<organism evidence="2 3">
    <name type="scientific">Saccharothrix variisporea</name>
    <dbReference type="NCBI Taxonomy" id="543527"/>
    <lineage>
        <taxon>Bacteria</taxon>
        <taxon>Bacillati</taxon>
        <taxon>Actinomycetota</taxon>
        <taxon>Actinomycetes</taxon>
        <taxon>Pseudonocardiales</taxon>
        <taxon>Pseudonocardiaceae</taxon>
        <taxon>Saccharothrix</taxon>
    </lineage>
</organism>
<comment type="caution">
    <text evidence="2">The sequence shown here is derived from an EMBL/GenBank/DDBJ whole genome shotgun (WGS) entry which is preliminary data.</text>
</comment>
<dbReference type="AlphaFoldDB" id="A0A495XL11"/>
<accession>A0A495XL11</accession>
<protein>
    <submittedName>
        <fullName evidence="2">Uncharacterized protein</fullName>
    </submittedName>
</protein>
<name>A0A495XL11_9PSEU</name>
<reference evidence="2 3" key="1">
    <citation type="submission" date="2018-10" db="EMBL/GenBank/DDBJ databases">
        <title>Sequencing the genomes of 1000 actinobacteria strains.</title>
        <authorList>
            <person name="Klenk H.-P."/>
        </authorList>
    </citation>
    <scope>NUCLEOTIDE SEQUENCE [LARGE SCALE GENOMIC DNA]</scope>
    <source>
        <strain evidence="2 3">DSM 43911</strain>
    </source>
</reference>
<gene>
    <name evidence="2" type="ORF">DFJ66_6440</name>
</gene>
<dbReference type="EMBL" id="RBXR01000001">
    <property type="protein sequence ID" value="RKT73113.1"/>
    <property type="molecule type" value="Genomic_DNA"/>
</dbReference>
<keyword evidence="3" id="KW-1185">Reference proteome</keyword>
<dbReference type="RefSeq" id="WP_121226637.1">
    <property type="nucleotide sequence ID" value="NZ_JBIUBA010000045.1"/>
</dbReference>
<dbReference type="OrthoDB" id="3701174at2"/>
<proteinExistence type="predicted"/>
<feature type="region of interest" description="Disordered" evidence="1">
    <location>
        <begin position="51"/>
        <end position="73"/>
    </location>
</feature>